<dbReference type="EMBL" id="SIJB01000009">
    <property type="protein sequence ID" value="NBI28125.1"/>
    <property type="molecule type" value="Genomic_DNA"/>
</dbReference>
<evidence type="ECO:0000256" key="1">
    <source>
        <dbReference type="SAM" id="SignalP"/>
    </source>
</evidence>
<feature type="chain" id="PRO_5027061494" evidence="1">
    <location>
        <begin position="25"/>
        <end position="221"/>
    </location>
</feature>
<keyword evidence="1" id="KW-0732">Signal</keyword>
<keyword evidence="4" id="KW-1185">Reference proteome</keyword>
<dbReference type="PANTHER" id="PTHR43308">
    <property type="entry name" value="OUTER MEMBRANE PROTEIN ALPHA-RELATED"/>
    <property type="match status" value="1"/>
</dbReference>
<dbReference type="OrthoDB" id="5845122at2"/>
<protein>
    <submittedName>
        <fullName evidence="3">S-layer homology domain-containing protein</fullName>
    </submittedName>
</protein>
<comment type="caution">
    <text evidence="3">The sequence shown here is derived from an EMBL/GenBank/DDBJ whole genome shotgun (WGS) entry which is preliminary data.</text>
</comment>
<gene>
    <name evidence="3" type="ORF">ERL59_04030</name>
</gene>
<name>A0A6N9PZU0_9BACL</name>
<dbReference type="RefSeq" id="WP_160644775.1">
    <property type="nucleotide sequence ID" value="NZ_SIJB01000009.1"/>
</dbReference>
<feature type="domain" description="SLH" evidence="2">
    <location>
        <begin position="24"/>
        <end position="87"/>
    </location>
</feature>
<evidence type="ECO:0000313" key="4">
    <source>
        <dbReference type="Proteomes" id="UP000448943"/>
    </source>
</evidence>
<evidence type="ECO:0000313" key="3">
    <source>
        <dbReference type="EMBL" id="NBI28125.1"/>
    </source>
</evidence>
<proteinExistence type="predicted"/>
<dbReference type="InterPro" id="IPR001119">
    <property type="entry name" value="SLH_dom"/>
</dbReference>
<feature type="signal peptide" evidence="1">
    <location>
        <begin position="1"/>
        <end position="24"/>
    </location>
</feature>
<feature type="domain" description="SLH" evidence="2">
    <location>
        <begin position="156"/>
        <end position="219"/>
    </location>
</feature>
<dbReference type="Pfam" id="PF00395">
    <property type="entry name" value="SLH"/>
    <property type="match status" value="2"/>
</dbReference>
<organism evidence="3 4">
    <name type="scientific">Chengkuizengella marina</name>
    <dbReference type="NCBI Taxonomy" id="2507566"/>
    <lineage>
        <taxon>Bacteria</taxon>
        <taxon>Bacillati</taxon>
        <taxon>Bacillota</taxon>
        <taxon>Bacilli</taxon>
        <taxon>Bacillales</taxon>
        <taxon>Paenibacillaceae</taxon>
        <taxon>Chengkuizengella</taxon>
    </lineage>
</organism>
<dbReference type="Proteomes" id="UP000448943">
    <property type="component" value="Unassembled WGS sequence"/>
</dbReference>
<dbReference type="InterPro" id="IPR051465">
    <property type="entry name" value="Cell_Envelope_Struct_Comp"/>
</dbReference>
<accession>A0A6N9PZU0</accession>
<reference evidence="3 4" key="1">
    <citation type="submission" date="2019-01" db="EMBL/GenBank/DDBJ databases">
        <title>Chengkuizengella sp. nov., isolated from deep-sea sediment of East Pacific Ocean.</title>
        <authorList>
            <person name="Yang J."/>
            <person name="Lai Q."/>
            <person name="Shao Z."/>
        </authorList>
    </citation>
    <scope>NUCLEOTIDE SEQUENCE [LARGE SCALE GENOMIC DNA]</scope>
    <source>
        <strain evidence="3 4">YPA3-1-1</strain>
    </source>
</reference>
<dbReference type="PROSITE" id="PS51272">
    <property type="entry name" value="SLH"/>
    <property type="match status" value="2"/>
</dbReference>
<sequence length="221" mass="24551">MKNFTKYFLVITLVFSVISTSVVAGTSNFSDTKGHWAESSIERMVGKGHISGYPNGSFKPEGQITRAEFTAILTRIVGIDELKNPFSDVDDARWANGIIGGAEKVGIIEKLEYGSKFQPNIPITRLEITKMIARALIIEDEYKEIFDTYASYDQGKLRFKDAKNVFNKDVPYVAFVTDLGILTGYPDKTYKPLNQASRSEAVVMLLKFIDHDINSGSTGGE</sequence>
<dbReference type="AlphaFoldDB" id="A0A6N9PZU0"/>
<evidence type="ECO:0000259" key="2">
    <source>
        <dbReference type="PROSITE" id="PS51272"/>
    </source>
</evidence>